<reference evidence="3" key="1">
    <citation type="journal article" date="2017" name="Front. Plant Sci.">
        <title>Climate Clever Clovers: New Paradigm to Reduce the Environmental Footprint of Ruminants by Breeding Low Methanogenic Forages Utilizing Haplotype Variation.</title>
        <authorList>
            <person name="Kaur P."/>
            <person name="Appels R."/>
            <person name="Bayer P.E."/>
            <person name="Keeble-Gagnere G."/>
            <person name="Wang J."/>
            <person name="Hirakawa H."/>
            <person name="Shirasawa K."/>
            <person name="Vercoe P."/>
            <person name="Stefanova K."/>
            <person name="Durmic Z."/>
            <person name="Nichols P."/>
            <person name="Revell C."/>
            <person name="Isobe S.N."/>
            <person name="Edwards D."/>
            <person name="Erskine W."/>
        </authorList>
    </citation>
    <scope>NUCLEOTIDE SEQUENCE [LARGE SCALE GENOMIC DNA]</scope>
    <source>
        <strain evidence="3">cv. Daliak</strain>
    </source>
</reference>
<organism evidence="2 3">
    <name type="scientific">Trifolium subterraneum</name>
    <name type="common">Subterranean clover</name>
    <dbReference type="NCBI Taxonomy" id="3900"/>
    <lineage>
        <taxon>Eukaryota</taxon>
        <taxon>Viridiplantae</taxon>
        <taxon>Streptophyta</taxon>
        <taxon>Embryophyta</taxon>
        <taxon>Tracheophyta</taxon>
        <taxon>Spermatophyta</taxon>
        <taxon>Magnoliopsida</taxon>
        <taxon>eudicotyledons</taxon>
        <taxon>Gunneridae</taxon>
        <taxon>Pentapetalae</taxon>
        <taxon>rosids</taxon>
        <taxon>fabids</taxon>
        <taxon>Fabales</taxon>
        <taxon>Fabaceae</taxon>
        <taxon>Papilionoideae</taxon>
        <taxon>50 kb inversion clade</taxon>
        <taxon>NPAAA clade</taxon>
        <taxon>Hologalegina</taxon>
        <taxon>IRL clade</taxon>
        <taxon>Trifolieae</taxon>
        <taxon>Trifolium</taxon>
    </lineage>
</organism>
<feature type="region of interest" description="Disordered" evidence="1">
    <location>
        <begin position="1"/>
        <end position="42"/>
    </location>
</feature>
<dbReference type="EMBL" id="DF973568">
    <property type="protein sequence ID" value="GAU34854.1"/>
    <property type="molecule type" value="Genomic_DNA"/>
</dbReference>
<evidence type="ECO:0000256" key="1">
    <source>
        <dbReference type="SAM" id="MobiDB-lite"/>
    </source>
</evidence>
<evidence type="ECO:0000313" key="3">
    <source>
        <dbReference type="Proteomes" id="UP000242715"/>
    </source>
</evidence>
<sequence>MEAMKVQEETDAESSRFSTKISNATPTTQHREGQGSWHKTNRSIIQPMEALETRTMAAMEGSILTMGK</sequence>
<feature type="compositionally biased region" description="Polar residues" evidence="1">
    <location>
        <begin position="15"/>
        <end position="28"/>
    </location>
</feature>
<gene>
    <name evidence="2" type="ORF">TSUD_259340</name>
</gene>
<evidence type="ECO:0000313" key="2">
    <source>
        <dbReference type="EMBL" id="GAU34854.1"/>
    </source>
</evidence>
<dbReference type="AlphaFoldDB" id="A0A2Z6MQJ3"/>
<protein>
    <submittedName>
        <fullName evidence="2">Uncharacterized protein</fullName>
    </submittedName>
</protein>
<name>A0A2Z6MQJ3_TRISU</name>
<accession>A0A2Z6MQJ3</accession>
<keyword evidence="3" id="KW-1185">Reference proteome</keyword>
<proteinExistence type="predicted"/>
<dbReference type="Proteomes" id="UP000242715">
    <property type="component" value="Unassembled WGS sequence"/>
</dbReference>